<comment type="caution">
    <text evidence="1">The sequence shown here is derived from an EMBL/GenBank/DDBJ whole genome shotgun (WGS) entry which is preliminary data.</text>
</comment>
<dbReference type="AlphaFoldDB" id="A0A4Q2AWS2"/>
<dbReference type="Gene3D" id="2.40.30.200">
    <property type="match status" value="1"/>
</dbReference>
<evidence type="ECO:0008006" key="3">
    <source>
        <dbReference type="Google" id="ProtNLM"/>
    </source>
</evidence>
<reference evidence="1 2" key="1">
    <citation type="submission" date="2018-09" db="EMBL/GenBank/DDBJ databases">
        <title>Murine metabolic-syndrome-specific gut microbial biobank.</title>
        <authorList>
            <person name="Liu C."/>
        </authorList>
    </citation>
    <scope>NUCLEOTIDE SEQUENCE [LARGE SCALE GENOMIC DNA]</scope>
    <source>
        <strain evidence="1 2">C-30</strain>
    </source>
</reference>
<gene>
    <name evidence="1" type="ORF">D6C19_01960</name>
</gene>
<dbReference type="OrthoDB" id="1907105at2"/>
<proteinExistence type="predicted"/>
<accession>A0A4Q2AWS2</accession>
<organism evidence="1 2">
    <name type="scientific">Ligilactobacillus murinus</name>
    <dbReference type="NCBI Taxonomy" id="1622"/>
    <lineage>
        <taxon>Bacteria</taxon>
        <taxon>Bacillati</taxon>
        <taxon>Bacillota</taxon>
        <taxon>Bacilli</taxon>
        <taxon>Lactobacillales</taxon>
        <taxon>Lactobacillaceae</taxon>
        <taxon>Ligilactobacillus</taxon>
    </lineage>
</organism>
<evidence type="ECO:0000313" key="1">
    <source>
        <dbReference type="EMBL" id="RXV75232.1"/>
    </source>
</evidence>
<name>A0A4Q2AWS2_9LACO</name>
<evidence type="ECO:0000313" key="2">
    <source>
        <dbReference type="Proteomes" id="UP000289316"/>
    </source>
</evidence>
<dbReference type="EMBL" id="QZFR01000007">
    <property type="protein sequence ID" value="RXV75232.1"/>
    <property type="molecule type" value="Genomic_DNA"/>
</dbReference>
<dbReference type="Proteomes" id="UP000289316">
    <property type="component" value="Unassembled WGS sequence"/>
</dbReference>
<sequence length="246" mass="27974">MLIWKAEVFGVDVKSITFDGVNSWDDLQLLLSNAEIGYPKKNKSRIQIPNSNIYYDYADLFGDFYEERTLEFEFIIAEPNAMAIEDLEYKKGQIANWLEPGTKHKLSYSEIPFYYFLAEAQGDYDYTDENGYALLKVKFVCYPYKVHEVDESEDAWDAFEFENDVAQDLKFSVGGSHKCKVYNAGTAKVVPKLIVTGNVKVELNGLSETLSVGIHEQTKIILSRGWNEVALSGSGTIRFSFSKEVL</sequence>
<protein>
    <recommendedName>
        <fullName evidence="3">Phage tail protein</fullName>
    </recommendedName>
</protein>